<evidence type="ECO:0000256" key="1">
    <source>
        <dbReference type="SAM" id="MobiDB-lite"/>
    </source>
</evidence>
<name>A0A1C2E9K8_9PSED</name>
<sequence length="391" mass="43735">MGSVQRFTTLDSFRGVFALLVVFYHLHVVGAFIELPFFRRADILLNFFFVLSGFVLAHSYGLKPQFGFKRFVISRLFRLYPLHVVMLLVFIGFEGVRWAAWKKGFTLNNVPFTGLFDPTEILPNLLLVQAWTPLTETMSFNYPSWSISIEFYIYMLFGALCLLSLRSRFAMFACVAVVAFTMIFTENEPLVWRAMLGLSCFFAGNITYLAYLLVRDRFVPVRWPMTVFEVALTGTTYWMVMNDYSDRSPIASLTFCVLVLVFAFEAGLVSTFLKTAVFRLLGKLSYSIYMTHAALLFCLSTVFIVAQKLTGRDLAPMINGQRFMDTGSELGNNALVVAVTLVAIGLAALAHTYIELKGVALGKRMVGPSQGKAPVNQGLGGGLKPQVDRAA</sequence>
<feature type="transmembrane region" description="Helical" evidence="2">
    <location>
        <begin position="12"/>
        <end position="37"/>
    </location>
</feature>
<protein>
    <recommendedName>
        <fullName evidence="3">Acyltransferase 3 domain-containing protein</fullName>
    </recommendedName>
</protein>
<evidence type="ECO:0000256" key="2">
    <source>
        <dbReference type="SAM" id="Phobius"/>
    </source>
</evidence>
<feature type="transmembrane region" description="Helical" evidence="2">
    <location>
        <begin position="43"/>
        <end position="62"/>
    </location>
</feature>
<dbReference type="PANTHER" id="PTHR23028">
    <property type="entry name" value="ACETYLTRANSFERASE"/>
    <property type="match status" value="1"/>
</dbReference>
<evidence type="ECO:0000313" key="5">
    <source>
        <dbReference type="Proteomes" id="UP000095143"/>
    </source>
</evidence>
<dbReference type="Proteomes" id="UP000095143">
    <property type="component" value="Unassembled WGS sequence"/>
</dbReference>
<dbReference type="InterPro" id="IPR050879">
    <property type="entry name" value="Acyltransferase_3"/>
</dbReference>
<proteinExistence type="predicted"/>
<feature type="transmembrane region" description="Helical" evidence="2">
    <location>
        <begin position="142"/>
        <end position="162"/>
    </location>
</feature>
<keyword evidence="2" id="KW-1133">Transmembrane helix</keyword>
<gene>
    <name evidence="4" type="ORF">BBI10_06525</name>
</gene>
<dbReference type="InterPro" id="IPR002656">
    <property type="entry name" value="Acyl_transf_3_dom"/>
</dbReference>
<keyword evidence="2" id="KW-0472">Membrane</keyword>
<accession>A0A1C2E9K8</accession>
<feature type="transmembrane region" description="Helical" evidence="2">
    <location>
        <begin position="252"/>
        <end position="273"/>
    </location>
</feature>
<feature type="transmembrane region" description="Helical" evidence="2">
    <location>
        <begin position="285"/>
        <end position="306"/>
    </location>
</feature>
<feature type="transmembrane region" description="Helical" evidence="2">
    <location>
        <begin position="169"/>
        <end position="185"/>
    </location>
</feature>
<reference evidence="4 5" key="1">
    <citation type="submission" date="2016-08" db="EMBL/GenBank/DDBJ databases">
        <title>Whole genome sequence of Pseudomonas graminis strain UASWS1507, a potential biological control agent for agriculture.</title>
        <authorList>
            <person name="Crovadore J."/>
            <person name="Calmin G."/>
            <person name="Chablais R."/>
            <person name="Cochard B."/>
            <person name="Lefort F."/>
        </authorList>
    </citation>
    <scope>NUCLEOTIDE SEQUENCE [LARGE SCALE GENOMIC DNA]</scope>
    <source>
        <strain evidence="4 5">UASWS1507</strain>
    </source>
</reference>
<feature type="region of interest" description="Disordered" evidence="1">
    <location>
        <begin position="372"/>
        <end position="391"/>
    </location>
</feature>
<keyword evidence="2" id="KW-0812">Transmembrane</keyword>
<dbReference type="AlphaFoldDB" id="A0A1C2E9K8"/>
<dbReference type="OrthoDB" id="9767863at2"/>
<organism evidence="4 5">
    <name type="scientific">Pseudomonas graminis</name>
    <dbReference type="NCBI Taxonomy" id="158627"/>
    <lineage>
        <taxon>Bacteria</taxon>
        <taxon>Pseudomonadati</taxon>
        <taxon>Pseudomonadota</taxon>
        <taxon>Gammaproteobacteria</taxon>
        <taxon>Pseudomonadales</taxon>
        <taxon>Pseudomonadaceae</taxon>
        <taxon>Pseudomonas</taxon>
    </lineage>
</organism>
<dbReference type="Pfam" id="PF01757">
    <property type="entry name" value="Acyl_transf_3"/>
    <property type="match status" value="1"/>
</dbReference>
<feature type="transmembrane region" description="Helical" evidence="2">
    <location>
        <begin position="191"/>
        <end position="214"/>
    </location>
</feature>
<feature type="transmembrane region" description="Helical" evidence="2">
    <location>
        <begin position="334"/>
        <end position="354"/>
    </location>
</feature>
<feature type="domain" description="Acyltransferase 3" evidence="3">
    <location>
        <begin position="10"/>
        <end position="349"/>
    </location>
</feature>
<dbReference type="GO" id="GO:0016747">
    <property type="term" value="F:acyltransferase activity, transferring groups other than amino-acyl groups"/>
    <property type="evidence" value="ECO:0007669"/>
    <property type="project" value="InterPro"/>
</dbReference>
<feature type="transmembrane region" description="Helical" evidence="2">
    <location>
        <begin position="221"/>
        <end position="240"/>
    </location>
</feature>
<dbReference type="RefSeq" id="WP_065987571.1">
    <property type="nucleotide sequence ID" value="NZ_MDEN01000057.1"/>
</dbReference>
<feature type="transmembrane region" description="Helical" evidence="2">
    <location>
        <begin position="82"/>
        <end position="101"/>
    </location>
</feature>
<evidence type="ECO:0000313" key="4">
    <source>
        <dbReference type="EMBL" id="OCX23668.1"/>
    </source>
</evidence>
<dbReference type="EMBL" id="MDEN01000057">
    <property type="protein sequence ID" value="OCX23668.1"/>
    <property type="molecule type" value="Genomic_DNA"/>
</dbReference>
<evidence type="ECO:0000259" key="3">
    <source>
        <dbReference type="Pfam" id="PF01757"/>
    </source>
</evidence>
<comment type="caution">
    <text evidence="4">The sequence shown here is derived from an EMBL/GenBank/DDBJ whole genome shotgun (WGS) entry which is preliminary data.</text>
</comment>